<dbReference type="Proteomes" id="UP000323653">
    <property type="component" value="Chromosome"/>
</dbReference>
<keyword evidence="2" id="KW-1185">Reference proteome</keyword>
<reference evidence="1 2" key="1">
    <citation type="submission" date="2019-08" db="EMBL/GenBank/DDBJ databases">
        <title>Pedobacter sp. nov., isolated from Han river, South Korea.</title>
        <authorList>
            <person name="Lee D.-H."/>
            <person name="Kim Y.-S."/>
            <person name="Hwang E.-M."/>
            <person name="Le Tran T.C."/>
            <person name="Cha C.-J."/>
        </authorList>
    </citation>
    <scope>NUCLEOTIDE SEQUENCE [LARGE SCALE GENOMIC DNA]</scope>
    <source>
        <strain evidence="1 2">CJ43</strain>
    </source>
</reference>
<dbReference type="EMBL" id="CP043329">
    <property type="protein sequence ID" value="QEK50318.1"/>
    <property type="molecule type" value="Genomic_DNA"/>
</dbReference>
<accession>A0A5C0VC30</accession>
<dbReference type="RefSeq" id="WP_149073524.1">
    <property type="nucleotide sequence ID" value="NZ_CP043329.1"/>
</dbReference>
<dbReference type="KEGG" id="pej:FYC62_00535"/>
<evidence type="ECO:0000313" key="1">
    <source>
        <dbReference type="EMBL" id="QEK50318.1"/>
    </source>
</evidence>
<organism evidence="1 2">
    <name type="scientific">Pedobacter aquae</name>
    <dbReference type="NCBI Taxonomy" id="2605747"/>
    <lineage>
        <taxon>Bacteria</taxon>
        <taxon>Pseudomonadati</taxon>
        <taxon>Bacteroidota</taxon>
        <taxon>Sphingobacteriia</taxon>
        <taxon>Sphingobacteriales</taxon>
        <taxon>Sphingobacteriaceae</taxon>
        <taxon>Pedobacter</taxon>
    </lineage>
</organism>
<gene>
    <name evidence="1" type="ORF">FYC62_00535</name>
</gene>
<evidence type="ECO:0000313" key="2">
    <source>
        <dbReference type="Proteomes" id="UP000323653"/>
    </source>
</evidence>
<proteinExistence type="predicted"/>
<name>A0A5C0VC30_9SPHI</name>
<protein>
    <submittedName>
        <fullName evidence="1">Uncharacterized protein</fullName>
    </submittedName>
</protein>
<dbReference type="AlphaFoldDB" id="A0A5C0VC30"/>
<sequence length="87" mass="10245">MEWYIKKGVVLNLNHFLERAIMSGDWNKKTINKEEFISLIRERIAIVSMERVKADIKRFISNPNVLNIWSTPYFNDLIAHLQVSAEP</sequence>